<dbReference type="InterPro" id="IPR050445">
    <property type="entry name" value="Bact_polysacc_biosynth/exp"/>
</dbReference>
<dbReference type="RefSeq" id="WP_060565712.1">
    <property type="nucleotide sequence ID" value="NZ_CP040006.1"/>
</dbReference>
<comment type="caution">
    <text evidence="3">The sequence shown here is derived from an EMBL/GenBank/DDBJ whole genome shotgun (WGS) entry which is preliminary data.</text>
</comment>
<keyword evidence="2" id="KW-0812">Transmembrane</keyword>
<keyword evidence="2" id="KW-0472">Membrane</keyword>
<reference evidence="3 4" key="1">
    <citation type="submission" date="2015-10" db="EMBL/GenBank/DDBJ databases">
        <title>Draft Genome of Actinomyces odontolyticus subsp. actinosynbacter strain XH001.</title>
        <authorList>
            <person name="Mclean J.S."/>
            <person name="He X."/>
        </authorList>
    </citation>
    <scope>NUCLEOTIDE SEQUENCE [LARGE SCALE GENOMIC DNA]</scope>
    <source>
        <strain evidence="3 4">XH001</strain>
    </source>
</reference>
<evidence type="ECO:0000313" key="3">
    <source>
        <dbReference type="EMBL" id="KSW12884.1"/>
    </source>
</evidence>
<feature type="region of interest" description="Disordered" evidence="1">
    <location>
        <begin position="405"/>
        <end position="460"/>
    </location>
</feature>
<gene>
    <name evidence="3" type="ORF">APY09_00525</name>
</gene>
<dbReference type="PANTHER" id="PTHR32309:SF31">
    <property type="entry name" value="CAPSULAR EXOPOLYSACCHARIDE FAMILY"/>
    <property type="match status" value="1"/>
</dbReference>
<dbReference type="Proteomes" id="UP000054686">
    <property type="component" value="Unassembled WGS sequence"/>
</dbReference>
<proteinExistence type="predicted"/>
<keyword evidence="2" id="KW-1133">Transmembrane helix</keyword>
<evidence type="ECO:0000313" key="4">
    <source>
        <dbReference type="Proteomes" id="UP000054686"/>
    </source>
</evidence>
<feature type="transmembrane region" description="Helical" evidence="2">
    <location>
        <begin position="22"/>
        <end position="43"/>
    </location>
</feature>
<sequence>MILTPPPTGGQQILRHALARRWTSIVAGTVAGLVVGVAAAFGVPTSHSAAVSMTVTSPSITPAPAVRASLSNTTDMVTEQGIAKSAAVLDVAAARLGNGVTAEELRSNMEVSGDTNGTIVKIEYVAPTRQQAVDAADAIANAYLTERTALVEQRADEMAAGINEQIQALETELAGLTPLVDEDGNTKDNPRASEIRTELTKLAKDAEQLAPYHATAGRVITPAAASSDEVSPSKVRLILISTVVGVFAGLVLVLIRETRSRSLISPTQLADLTALPVWSAEEGAPEPWLAPTRMLAMAIDRDHWVDLIVDASDPQARDLHRVLSASLAETRVPAPRLIDINQPLASLLDEVRPSRHVLVAVRKGHDLKKLHHLLDELAIINREVNGMIYLGDQVAAPASAPTAPAQSAEVIVPKDEAPAGSAQTSEPEVDAAESTPTKETEDTSDSKKSDAKASSKKGKK</sequence>
<dbReference type="EMBL" id="LLVT01000001">
    <property type="protein sequence ID" value="KSW12884.1"/>
    <property type="molecule type" value="Genomic_DNA"/>
</dbReference>
<protein>
    <recommendedName>
        <fullName evidence="5">Capsular polysaccharide biosynthesis protein</fullName>
    </recommendedName>
</protein>
<dbReference type="PANTHER" id="PTHR32309">
    <property type="entry name" value="TYROSINE-PROTEIN KINASE"/>
    <property type="match status" value="1"/>
</dbReference>
<dbReference type="OrthoDB" id="3249522at2"/>
<name>A0A0V8RXW8_9ACTO</name>
<dbReference type="AlphaFoldDB" id="A0A0V8RXW8"/>
<feature type="compositionally biased region" description="Basic and acidic residues" evidence="1">
    <location>
        <begin position="436"/>
        <end position="453"/>
    </location>
</feature>
<accession>A0A0V8RXW8</accession>
<evidence type="ECO:0000256" key="2">
    <source>
        <dbReference type="SAM" id="Phobius"/>
    </source>
</evidence>
<organism evidence="3 4">
    <name type="scientific">Schaalia odontolytica</name>
    <dbReference type="NCBI Taxonomy" id="1660"/>
    <lineage>
        <taxon>Bacteria</taxon>
        <taxon>Bacillati</taxon>
        <taxon>Actinomycetota</taxon>
        <taxon>Actinomycetes</taxon>
        <taxon>Actinomycetales</taxon>
        <taxon>Actinomycetaceae</taxon>
        <taxon>Schaalia</taxon>
    </lineage>
</organism>
<evidence type="ECO:0000256" key="1">
    <source>
        <dbReference type="SAM" id="MobiDB-lite"/>
    </source>
</evidence>
<evidence type="ECO:0008006" key="5">
    <source>
        <dbReference type="Google" id="ProtNLM"/>
    </source>
</evidence>